<evidence type="ECO:0000313" key="1">
    <source>
        <dbReference type="EMBL" id="NIJ51874.1"/>
    </source>
</evidence>
<dbReference type="RefSeq" id="WP_167267807.1">
    <property type="nucleotide sequence ID" value="NZ_JAASQJ010000001.1"/>
</dbReference>
<gene>
    <name evidence="1" type="ORF">FHS68_001030</name>
</gene>
<name>A0ABX0UFU4_9BACT</name>
<reference evidence="1 2" key="1">
    <citation type="submission" date="2020-03" db="EMBL/GenBank/DDBJ databases">
        <title>Genomic Encyclopedia of Type Strains, Phase IV (KMG-IV): sequencing the most valuable type-strain genomes for metagenomic binning, comparative biology and taxonomic classification.</title>
        <authorList>
            <person name="Goeker M."/>
        </authorList>
    </citation>
    <scope>NUCLEOTIDE SEQUENCE [LARGE SCALE GENOMIC DNA]</scope>
    <source>
        <strain evidence="1 2">DSM 102865</strain>
    </source>
</reference>
<dbReference type="Proteomes" id="UP001179181">
    <property type="component" value="Unassembled WGS sequence"/>
</dbReference>
<accession>A0ABX0UFU4</accession>
<keyword evidence="2" id="KW-1185">Reference proteome</keyword>
<protein>
    <submittedName>
        <fullName evidence="1">Uncharacterized protein</fullName>
    </submittedName>
</protein>
<dbReference type="EMBL" id="JAASQJ010000001">
    <property type="protein sequence ID" value="NIJ51874.1"/>
    <property type="molecule type" value="Genomic_DNA"/>
</dbReference>
<evidence type="ECO:0000313" key="2">
    <source>
        <dbReference type="Proteomes" id="UP001179181"/>
    </source>
</evidence>
<sequence length="146" mass="16349">MKIGNIAIFIILTIFPAACMEISHPAIDTFYLKGKDLKVLNQEAVPKLYEHYTNSKKDKEVYEVISKFGRFILNFTPSLKLLTLCSDAGSGWSAQFKDVDEATLKKLVDYGFSFEEVDAMGRSTGQSDTLLIRNQPTFLVKTNGTP</sequence>
<proteinExistence type="predicted"/>
<organism evidence="1 2">
    <name type="scientific">Dyadobacter arcticus</name>
    <dbReference type="NCBI Taxonomy" id="1078754"/>
    <lineage>
        <taxon>Bacteria</taxon>
        <taxon>Pseudomonadati</taxon>
        <taxon>Bacteroidota</taxon>
        <taxon>Cytophagia</taxon>
        <taxon>Cytophagales</taxon>
        <taxon>Spirosomataceae</taxon>
        <taxon>Dyadobacter</taxon>
    </lineage>
</organism>
<comment type="caution">
    <text evidence="1">The sequence shown here is derived from an EMBL/GenBank/DDBJ whole genome shotgun (WGS) entry which is preliminary data.</text>
</comment>